<evidence type="ECO:0000313" key="4">
    <source>
        <dbReference type="Proteomes" id="UP000069272"/>
    </source>
</evidence>
<feature type="domain" description="EB" evidence="2">
    <location>
        <begin position="253"/>
        <end position="310"/>
    </location>
</feature>
<reference evidence="3" key="2">
    <citation type="submission" date="2022-08" db="UniProtKB">
        <authorList>
            <consortium name="EnsemblMetazoa"/>
        </authorList>
    </citation>
    <scope>IDENTIFICATION</scope>
    <source>
        <strain evidence="3">STECLA/ALBI9_A</strain>
    </source>
</reference>
<dbReference type="PANTHER" id="PTHR39069">
    <property type="entry name" value="ECDYSONE-INDUCIBLE GENE E1, ISOFORM A"/>
    <property type="match status" value="1"/>
</dbReference>
<name>A0A8W7K0A3_ANOAL</name>
<dbReference type="Proteomes" id="UP000069272">
    <property type="component" value="Chromosome 3R"/>
</dbReference>
<dbReference type="Pfam" id="PF01683">
    <property type="entry name" value="EB"/>
    <property type="match status" value="3"/>
</dbReference>
<feature type="domain" description="EB" evidence="2">
    <location>
        <begin position="105"/>
        <end position="155"/>
    </location>
</feature>
<dbReference type="KEGG" id="aali:118467732"/>
<reference evidence="3 4" key="1">
    <citation type="journal article" date="2017" name="G3 (Bethesda)">
        <title>The Physical Genome Mapping of Anopheles albimanus Corrected Scaffold Misassemblies and Identified Interarm Rearrangements in Genus Anopheles.</title>
        <authorList>
            <person name="Artemov G.N."/>
            <person name="Peery A.N."/>
            <person name="Jiang X."/>
            <person name="Tu Z."/>
            <person name="Stegniy V.N."/>
            <person name="Sharakhova M.V."/>
            <person name="Sharakhov I.V."/>
        </authorList>
    </citation>
    <scope>NUCLEOTIDE SEQUENCE [LARGE SCALE GENOMIC DNA]</scope>
    <source>
        <strain evidence="3 4">ALBI9_A</strain>
    </source>
</reference>
<keyword evidence="1" id="KW-0732">Signal</keyword>
<evidence type="ECO:0000259" key="2">
    <source>
        <dbReference type="Pfam" id="PF01683"/>
    </source>
</evidence>
<dbReference type="AlphaFoldDB" id="A0A8W7K0A3"/>
<feature type="chain" id="PRO_5036451682" description="EB domain-containing protein" evidence="1">
    <location>
        <begin position="19"/>
        <end position="342"/>
    </location>
</feature>
<dbReference type="EnsemblMetazoa" id="AALB010696-RA">
    <property type="protein sequence ID" value="AALB010696-PA"/>
    <property type="gene ID" value="AALB010696"/>
</dbReference>
<dbReference type="OrthoDB" id="5912242at2759"/>
<organism evidence="3 4">
    <name type="scientific">Anopheles albimanus</name>
    <name type="common">New world malaria mosquito</name>
    <dbReference type="NCBI Taxonomy" id="7167"/>
    <lineage>
        <taxon>Eukaryota</taxon>
        <taxon>Metazoa</taxon>
        <taxon>Ecdysozoa</taxon>
        <taxon>Arthropoda</taxon>
        <taxon>Hexapoda</taxon>
        <taxon>Insecta</taxon>
        <taxon>Pterygota</taxon>
        <taxon>Neoptera</taxon>
        <taxon>Endopterygota</taxon>
        <taxon>Diptera</taxon>
        <taxon>Nematocera</taxon>
        <taxon>Culicoidea</taxon>
        <taxon>Culicidae</taxon>
        <taxon>Anophelinae</taxon>
        <taxon>Anopheles</taxon>
    </lineage>
</organism>
<proteinExistence type="predicted"/>
<accession>A0A8W7K0A3</accession>
<evidence type="ECO:0000313" key="3">
    <source>
        <dbReference type="EnsemblMetazoa" id="AALB010696-PA"/>
    </source>
</evidence>
<evidence type="ECO:0000256" key="1">
    <source>
        <dbReference type="SAM" id="SignalP"/>
    </source>
</evidence>
<dbReference type="InterPro" id="IPR006149">
    <property type="entry name" value="EB_dom"/>
</dbReference>
<sequence length="342" mass="37295">MYRLCFLILTLSLAYSNAKDIVDLTCESDDDCAPFRSATINSTCEEEQCRCTDLQHEQANATECRPVVNRVSNQIGGQCPCQVANSFCNEQTGRCICKEGFQPSHVEKKCVQKSVALGQECEESSQCSNHDPFAHCDDKQVCACQGQFVIYENACHSIIVVPNLTKPCEKDEECGNGTVSAVCQAGQCVCGKGYVADSSNSSSCLAVAAHDQPCTDSNQCIATLGVGSLCHQQRCACDSNHFQFPRHIVDENSRQQTIRNVCERKIVHGDSCNDDQNCYQFHVGPHQQSMECFMNVCVCLSGYTEKNNVCLKTSSGTVFPPATVLIATLATLITAAASQWSI</sequence>
<feature type="domain" description="EB" evidence="2">
    <location>
        <begin position="201"/>
        <end position="243"/>
    </location>
</feature>
<keyword evidence="4" id="KW-1185">Reference proteome</keyword>
<dbReference type="RefSeq" id="XP_035794430.1">
    <property type="nucleotide sequence ID" value="XM_035938537.1"/>
</dbReference>
<protein>
    <recommendedName>
        <fullName evidence="2">EB domain-containing protein</fullName>
    </recommendedName>
</protein>
<feature type="signal peptide" evidence="1">
    <location>
        <begin position="1"/>
        <end position="18"/>
    </location>
</feature>
<dbReference type="GeneID" id="118467732"/>
<dbReference type="PANTHER" id="PTHR39069:SF4">
    <property type="entry name" value="LD24340P"/>
    <property type="match status" value="1"/>
</dbReference>